<evidence type="ECO:0008006" key="4">
    <source>
        <dbReference type="Google" id="ProtNLM"/>
    </source>
</evidence>
<dbReference type="RefSeq" id="XP_060290988.1">
    <property type="nucleotide sequence ID" value="XM_060447167.1"/>
</dbReference>
<proteinExistence type="predicted"/>
<keyword evidence="3" id="KW-1185">Reference proteome</keyword>
<dbReference type="GeneID" id="85330437"/>
<dbReference type="PANTHER" id="PTHR21310">
    <property type="entry name" value="AMINOGLYCOSIDE PHOSPHOTRANSFERASE-RELATED-RELATED"/>
    <property type="match status" value="1"/>
</dbReference>
<dbReference type="PANTHER" id="PTHR21310:SF13">
    <property type="entry name" value="AMINOGLYCOSIDE PHOSPHOTRANSFERASE DOMAIN-CONTAINING PROTEIN"/>
    <property type="match status" value="1"/>
</dbReference>
<dbReference type="InterPro" id="IPR051678">
    <property type="entry name" value="AGP_Transferase"/>
</dbReference>
<evidence type="ECO:0000313" key="3">
    <source>
        <dbReference type="Proteomes" id="UP001172101"/>
    </source>
</evidence>
<evidence type="ECO:0000256" key="1">
    <source>
        <dbReference type="SAM" id="MobiDB-lite"/>
    </source>
</evidence>
<dbReference type="Proteomes" id="UP001172101">
    <property type="component" value="Unassembled WGS sequence"/>
</dbReference>
<gene>
    <name evidence="2" type="ORF">B0T26DRAFT_805835</name>
</gene>
<feature type="compositionally biased region" description="Acidic residues" evidence="1">
    <location>
        <begin position="276"/>
        <end position="296"/>
    </location>
</feature>
<comment type="caution">
    <text evidence="2">The sequence shown here is derived from an EMBL/GenBank/DDBJ whole genome shotgun (WGS) entry which is preliminary data.</text>
</comment>
<name>A0AA39ZYQ1_9PEZI</name>
<dbReference type="AlphaFoldDB" id="A0AA39ZYQ1"/>
<dbReference type="EMBL" id="JAUIRO010000007">
    <property type="protein sequence ID" value="KAK0705894.1"/>
    <property type="molecule type" value="Genomic_DNA"/>
</dbReference>
<dbReference type="SUPFAM" id="SSF56112">
    <property type="entry name" value="Protein kinase-like (PK-like)"/>
    <property type="match status" value="1"/>
</dbReference>
<dbReference type="InterPro" id="IPR011009">
    <property type="entry name" value="Kinase-like_dom_sf"/>
</dbReference>
<sequence>MEYVRKHTAIPVPQVVAYASSASNELGYEWILMEKMPGVSGSEFWDETMPFDAKKRLAIDIAGYMKTLLQLRFLLLGNPYFSDIWLQVNYTPVTWQEHDPDCKLSDPDDNLGLDPAFVAGRMVSPSFYSGKRFFLQAHRGSYGTARDPIVAKIDLLGQRIHRLTPKPGTEYYCNTDESLAEGGPEALEAFDELRQVAPRIFSDAEGPEDAKVLRGIYAKALGDALFDNSLHSKDEVNLKKKVRHLVEIFEDRWESVTSWLNNEIDREKYGLSAAEDSGEESDEEAIEGSEDDDMNEGGETSQEPQGVVMRVILRLKRMALGRLSVLGLY</sequence>
<accession>A0AA39ZYQ1</accession>
<evidence type="ECO:0000313" key="2">
    <source>
        <dbReference type="EMBL" id="KAK0705894.1"/>
    </source>
</evidence>
<organism evidence="2 3">
    <name type="scientific">Lasiosphaeria miniovina</name>
    <dbReference type="NCBI Taxonomy" id="1954250"/>
    <lineage>
        <taxon>Eukaryota</taxon>
        <taxon>Fungi</taxon>
        <taxon>Dikarya</taxon>
        <taxon>Ascomycota</taxon>
        <taxon>Pezizomycotina</taxon>
        <taxon>Sordariomycetes</taxon>
        <taxon>Sordariomycetidae</taxon>
        <taxon>Sordariales</taxon>
        <taxon>Lasiosphaeriaceae</taxon>
        <taxon>Lasiosphaeria</taxon>
    </lineage>
</organism>
<reference evidence="2" key="1">
    <citation type="submission" date="2023-06" db="EMBL/GenBank/DDBJ databases">
        <title>Genome-scale phylogeny and comparative genomics of the fungal order Sordariales.</title>
        <authorList>
            <consortium name="Lawrence Berkeley National Laboratory"/>
            <person name="Hensen N."/>
            <person name="Bonometti L."/>
            <person name="Westerberg I."/>
            <person name="Brannstrom I.O."/>
            <person name="Guillou S."/>
            <person name="Cros-Aarteil S."/>
            <person name="Calhoun S."/>
            <person name="Haridas S."/>
            <person name="Kuo A."/>
            <person name="Mondo S."/>
            <person name="Pangilinan J."/>
            <person name="Riley R."/>
            <person name="LaButti K."/>
            <person name="Andreopoulos B."/>
            <person name="Lipzen A."/>
            <person name="Chen C."/>
            <person name="Yanf M."/>
            <person name="Daum C."/>
            <person name="Ng V."/>
            <person name="Clum A."/>
            <person name="Steindorff A."/>
            <person name="Ohm R."/>
            <person name="Martin F."/>
            <person name="Silar P."/>
            <person name="Natvig D."/>
            <person name="Lalanne C."/>
            <person name="Gautier V."/>
            <person name="Ament-velasquez S.L."/>
            <person name="Kruys A."/>
            <person name="Hutchinson M.I."/>
            <person name="Powell A.J."/>
            <person name="Barry K."/>
            <person name="Miller A.N."/>
            <person name="Grigoriev I.V."/>
            <person name="Debuchy R."/>
            <person name="Gladieux P."/>
            <person name="Thoren M.H."/>
            <person name="Johannesson H."/>
        </authorList>
    </citation>
    <scope>NUCLEOTIDE SEQUENCE</scope>
    <source>
        <strain evidence="2">SMH2392-1A</strain>
    </source>
</reference>
<protein>
    <recommendedName>
        <fullName evidence="4">Aminoglycoside phosphotransferase domain-containing protein</fullName>
    </recommendedName>
</protein>
<feature type="region of interest" description="Disordered" evidence="1">
    <location>
        <begin position="270"/>
        <end position="305"/>
    </location>
</feature>